<reference evidence="3" key="1">
    <citation type="submission" date="2020-01" db="EMBL/GenBank/DDBJ databases">
        <authorList>
            <person name="Meier V. D."/>
            <person name="Meier V D."/>
        </authorList>
    </citation>
    <scope>NUCLEOTIDE SEQUENCE</scope>
    <source>
        <strain evidence="3">HLG_WM_MAG_07</strain>
    </source>
</reference>
<feature type="transmembrane region" description="Helical" evidence="2">
    <location>
        <begin position="6"/>
        <end position="25"/>
    </location>
</feature>
<feature type="compositionally biased region" description="Polar residues" evidence="1">
    <location>
        <begin position="117"/>
        <end position="141"/>
    </location>
</feature>
<evidence type="ECO:0000313" key="3">
    <source>
        <dbReference type="EMBL" id="CAA6811151.1"/>
    </source>
</evidence>
<accession>A0A6S6SVQ6</accession>
<organism evidence="3">
    <name type="scientific">uncultured Thiotrichaceae bacterium</name>
    <dbReference type="NCBI Taxonomy" id="298394"/>
    <lineage>
        <taxon>Bacteria</taxon>
        <taxon>Pseudomonadati</taxon>
        <taxon>Pseudomonadota</taxon>
        <taxon>Gammaproteobacteria</taxon>
        <taxon>Thiotrichales</taxon>
        <taxon>Thiotrichaceae</taxon>
        <taxon>environmental samples</taxon>
    </lineage>
</organism>
<name>A0A6S6SVQ6_9GAMM</name>
<feature type="region of interest" description="Disordered" evidence="1">
    <location>
        <begin position="116"/>
        <end position="141"/>
    </location>
</feature>
<keyword evidence="2" id="KW-0812">Transmembrane</keyword>
<proteinExistence type="predicted"/>
<protein>
    <submittedName>
        <fullName evidence="3">Uncharacterized protein</fullName>
    </submittedName>
</protein>
<dbReference type="AlphaFoldDB" id="A0A6S6SVQ6"/>
<dbReference type="EMBL" id="CACVAY010000049">
    <property type="protein sequence ID" value="CAA6811151.1"/>
    <property type="molecule type" value="Genomic_DNA"/>
</dbReference>
<gene>
    <name evidence="3" type="ORF">HELGO_WM14046</name>
</gene>
<evidence type="ECO:0000256" key="1">
    <source>
        <dbReference type="SAM" id="MobiDB-lite"/>
    </source>
</evidence>
<sequence>MNYKQFFLTFIVAFFIFALLVFLGMKFEWAKSFRADDANTLNLPPEQAMLIQSDTGKERPKVEVPKYELVDEAMQPKTSMDMIRNDCIRASRHAGVTDADIFRVVDECVAMELRKQGGTTPNYDNANDLPNSDDNASNDESYQLTREACEMVATENTTASPEELEKQIQECITENLDN</sequence>
<keyword evidence="2" id="KW-1133">Transmembrane helix</keyword>
<evidence type="ECO:0000256" key="2">
    <source>
        <dbReference type="SAM" id="Phobius"/>
    </source>
</evidence>
<keyword evidence="2" id="KW-0472">Membrane</keyword>